<keyword evidence="6 12" id="KW-0547">Nucleotide-binding</keyword>
<comment type="function">
    <text evidence="12 13">The RecF protein is involved in DNA metabolism; it is required for DNA replication and normal SOS inducibility. RecF binds preferentially to single-stranded, linear DNA. It also seems to bind ATP.</text>
</comment>
<name>A0A6H3GYU8_OENOE</name>
<dbReference type="PANTHER" id="PTHR32182">
    <property type="entry name" value="DNA REPLICATION AND REPAIR PROTEIN RECF"/>
    <property type="match status" value="1"/>
</dbReference>
<comment type="similarity">
    <text evidence="2 12 13">Belongs to the RecF family.</text>
</comment>
<dbReference type="EMBL" id="LR031358">
    <property type="protein sequence ID" value="VDB96886.1"/>
    <property type="molecule type" value="Genomic_DNA"/>
</dbReference>
<dbReference type="PANTHER" id="PTHR32182:SF0">
    <property type="entry name" value="DNA REPLICATION AND REPAIR PROTEIN RECF"/>
    <property type="match status" value="1"/>
</dbReference>
<dbReference type="Proteomes" id="UP001281024">
    <property type="component" value="Unassembled WGS sequence"/>
</dbReference>
<evidence type="ECO:0000256" key="8">
    <source>
        <dbReference type="ARBA" id="ARBA00022840"/>
    </source>
</evidence>
<evidence type="ECO:0000256" key="10">
    <source>
        <dbReference type="ARBA" id="ARBA00023204"/>
    </source>
</evidence>
<dbReference type="GO" id="GO:0006260">
    <property type="term" value="P:DNA replication"/>
    <property type="evidence" value="ECO:0007669"/>
    <property type="project" value="UniProtKB-UniRule"/>
</dbReference>
<evidence type="ECO:0000256" key="9">
    <source>
        <dbReference type="ARBA" id="ARBA00023125"/>
    </source>
</evidence>
<dbReference type="InterPro" id="IPR001238">
    <property type="entry name" value="DNA-binding_RecF"/>
</dbReference>
<protein>
    <recommendedName>
        <fullName evidence="3 12">DNA replication and repair protein RecF</fullName>
    </recommendedName>
</protein>
<proteinExistence type="inferred from homology"/>
<dbReference type="InterPro" id="IPR018078">
    <property type="entry name" value="DNA-binding_RecF_CS"/>
</dbReference>
<gene>
    <name evidence="12 15" type="primary">recF</name>
    <name evidence="16" type="ORF">ATX59_00020</name>
    <name evidence="15" type="ORF">GA838_07735</name>
    <name evidence="17" type="ORF">OENI_0004</name>
</gene>
<evidence type="ECO:0000313" key="15">
    <source>
        <dbReference type="EMBL" id="MDV7715633.1"/>
    </source>
</evidence>
<dbReference type="HAMAP" id="MF_00365">
    <property type="entry name" value="RecF"/>
    <property type="match status" value="1"/>
</dbReference>
<dbReference type="Proteomes" id="UP000181728">
    <property type="component" value="Unassembled WGS sequence"/>
</dbReference>
<evidence type="ECO:0000256" key="3">
    <source>
        <dbReference type="ARBA" id="ARBA00020170"/>
    </source>
</evidence>
<evidence type="ECO:0000313" key="18">
    <source>
        <dbReference type="Proteomes" id="UP000181728"/>
    </source>
</evidence>
<dbReference type="PROSITE" id="PS00617">
    <property type="entry name" value="RECF_1"/>
    <property type="match status" value="1"/>
</dbReference>
<feature type="domain" description="RecF/RecN/SMC N-terminal" evidence="14">
    <location>
        <begin position="2"/>
        <end position="347"/>
    </location>
</feature>
<dbReference type="PROSITE" id="PS00618">
    <property type="entry name" value="RECF_2"/>
    <property type="match status" value="1"/>
</dbReference>
<keyword evidence="10 12" id="KW-0234">DNA repair</keyword>
<evidence type="ECO:0000313" key="19">
    <source>
        <dbReference type="Proteomes" id="UP000294726"/>
    </source>
</evidence>
<dbReference type="GO" id="GO:0000731">
    <property type="term" value="P:DNA synthesis involved in DNA repair"/>
    <property type="evidence" value="ECO:0007669"/>
    <property type="project" value="TreeGrafter"/>
</dbReference>
<dbReference type="EMBL" id="WERV01000006">
    <property type="protein sequence ID" value="MDV7715633.1"/>
    <property type="molecule type" value="Genomic_DNA"/>
</dbReference>
<keyword evidence="4 12" id="KW-0963">Cytoplasm</keyword>
<keyword evidence="11 12" id="KW-0742">SOS response</keyword>
<dbReference type="EMBL" id="MLOK01000001">
    <property type="protein sequence ID" value="OIM22244.1"/>
    <property type="molecule type" value="Genomic_DNA"/>
</dbReference>
<accession>A0A6H3GYU8</accession>
<dbReference type="CDD" id="cd03242">
    <property type="entry name" value="ABC_RecF"/>
    <property type="match status" value="1"/>
</dbReference>
<dbReference type="InterPro" id="IPR027417">
    <property type="entry name" value="P-loop_NTPase"/>
</dbReference>
<keyword evidence="9 12" id="KW-0238">DNA-binding</keyword>
<sequence length="373" mass="42781">MFLNSLKLKDFRNYKSLQVDFSNSINVLIGDNAQGKTNLLEAIYILSMARSHRDNNDRDLINWSSDFSDITGEVQSKMGKFPLEVRITKTGKKVFVNHLTENRLSDYIGNLHTVLFAPEDLDLVKGSPGVRRKFIDSEFGQMSANYLFNLLQYRSVLKNRNAYLKNIKWIGNNPKIDEDYLKVLNDQLIDFGSEIIFQRFVLVKELEKYSYQIHKAISRNEKLTIKYASFSGIDDQSTKEEISKIFNNQLLKNKTRELFLKSTSVGPHHDDLKFSINGKEVGSFASQGQQRTTALSVRLAEIEMMKYETGEYPILLLDDVLSELDGDRQTQLLNFIQDKVQTFLTTTSLSDVERDLIKDPKIYQVKGGTLVNG</sequence>
<keyword evidence="8 12" id="KW-0067">ATP-binding</keyword>
<dbReference type="Proteomes" id="UP000294726">
    <property type="component" value="Chromosome"/>
</dbReference>
<dbReference type="GO" id="GO:0005737">
    <property type="term" value="C:cytoplasm"/>
    <property type="evidence" value="ECO:0007669"/>
    <property type="project" value="UniProtKB-SubCell"/>
</dbReference>
<evidence type="ECO:0000256" key="4">
    <source>
        <dbReference type="ARBA" id="ARBA00022490"/>
    </source>
</evidence>
<dbReference type="GO" id="GO:0009432">
    <property type="term" value="P:SOS response"/>
    <property type="evidence" value="ECO:0007669"/>
    <property type="project" value="UniProtKB-UniRule"/>
</dbReference>
<dbReference type="Gene3D" id="1.20.1050.90">
    <property type="entry name" value="RecF/RecN/SMC, N-terminal domain"/>
    <property type="match status" value="1"/>
</dbReference>
<evidence type="ECO:0000256" key="6">
    <source>
        <dbReference type="ARBA" id="ARBA00022741"/>
    </source>
</evidence>
<organism evidence="16 18">
    <name type="scientific">Oenococcus oeni</name>
    <name type="common">Leuconostoc oenos</name>
    <dbReference type="NCBI Taxonomy" id="1247"/>
    <lineage>
        <taxon>Bacteria</taxon>
        <taxon>Bacillati</taxon>
        <taxon>Bacillota</taxon>
        <taxon>Bacilli</taxon>
        <taxon>Lactobacillales</taxon>
        <taxon>Lactobacillaceae</taxon>
        <taxon>Oenococcus</taxon>
    </lineage>
</organism>
<evidence type="ECO:0000256" key="11">
    <source>
        <dbReference type="ARBA" id="ARBA00023236"/>
    </source>
</evidence>
<evidence type="ECO:0000256" key="2">
    <source>
        <dbReference type="ARBA" id="ARBA00008016"/>
    </source>
</evidence>
<keyword evidence="7 12" id="KW-0227">DNA damage</keyword>
<reference evidence="16 18" key="1">
    <citation type="journal article" date="2016" name="BMC Genomics">
        <title>Consensus pan-genome assembly of the specialised wine bacterium Oenococcus oeni.</title>
        <authorList>
            <person name="Sternes P.R."/>
            <person name="Borneman A.R."/>
        </authorList>
    </citation>
    <scope>NUCLEOTIDE SEQUENCE [LARGE SCALE GENOMIC DNA]</scope>
    <source>
        <strain evidence="16 18">AWRIB661</strain>
    </source>
</reference>
<dbReference type="GO" id="GO:0006302">
    <property type="term" value="P:double-strand break repair"/>
    <property type="evidence" value="ECO:0007669"/>
    <property type="project" value="TreeGrafter"/>
</dbReference>
<dbReference type="NCBIfam" id="TIGR00611">
    <property type="entry name" value="recf"/>
    <property type="match status" value="1"/>
</dbReference>
<evidence type="ECO:0000256" key="13">
    <source>
        <dbReference type="RuleBase" id="RU000578"/>
    </source>
</evidence>
<dbReference type="InterPro" id="IPR003395">
    <property type="entry name" value="RecF/RecN/SMC_N"/>
</dbReference>
<evidence type="ECO:0000256" key="1">
    <source>
        <dbReference type="ARBA" id="ARBA00004496"/>
    </source>
</evidence>
<dbReference type="Pfam" id="PF02463">
    <property type="entry name" value="SMC_N"/>
    <property type="match status" value="1"/>
</dbReference>
<dbReference type="AlphaFoldDB" id="A0A6H3GYU8"/>
<dbReference type="SUPFAM" id="SSF52540">
    <property type="entry name" value="P-loop containing nucleoside triphosphate hydrolases"/>
    <property type="match status" value="1"/>
</dbReference>
<evidence type="ECO:0000256" key="5">
    <source>
        <dbReference type="ARBA" id="ARBA00022705"/>
    </source>
</evidence>
<feature type="binding site" evidence="12">
    <location>
        <begin position="30"/>
        <end position="37"/>
    </location>
    <ligand>
        <name>ATP</name>
        <dbReference type="ChEBI" id="CHEBI:30616"/>
    </ligand>
</feature>
<dbReference type="RefSeq" id="WP_002817802.1">
    <property type="nucleotide sequence ID" value="NZ_CP014324.1"/>
</dbReference>
<reference evidence="17 19" key="2">
    <citation type="submission" date="2018-08" db="EMBL/GenBank/DDBJ databases">
        <authorList>
            <person name="Lorentzen P. G. S. M."/>
        </authorList>
    </citation>
    <scope>NUCLEOTIDE SEQUENCE [LARGE SCALE GENOMIC DNA]</scope>
    <source>
        <strain evidence="17 19">CRBO_1381</strain>
    </source>
</reference>
<keyword evidence="5 12" id="KW-0235">DNA replication</keyword>
<evidence type="ECO:0000259" key="14">
    <source>
        <dbReference type="Pfam" id="PF02463"/>
    </source>
</evidence>
<dbReference type="InterPro" id="IPR042174">
    <property type="entry name" value="RecF_2"/>
</dbReference>
<evidence type="ECO:0000313" key="17">
    <source>
        <dbReference type="EMBL" id="VDB96886.1"/>
    </source>
</evidence>
<comment type="subcellular location">
    <subcellularLocation>
        <location evidence="1 12 13">Cytoplasm</location>
    </subcellularLocation>
</comment>
<evidence type="ECO:0000313" key="16">
    <source>
        <dbReference type="EMBL" id="OIM22244.1"/>
    </source>
</evidence>
<dbReference type="GO" id="GO:0003697">
    <property type="term" value="F:single-stranded DNA binding"/>
    <property type="evidence" value="ECO:0007669"/>
    <property type="project" value="UniProtKB-UniRule"/>
</dbReference>
<reference evidence="15" key="3">
    <citation type="submission" date="2019-10" db="EMBL/GenBank/DDBJ databases">
        <title>Malate fermentation in French cider.</title>
        <authorList>
            <person name="Cousin F.J."/>
            <person name="Medina Fernandez S."/>
            <person name="Misery B."/>
            <person name="Laplace J.-M."/>
            <person name="Cretenet M."/>
        </authorList>
    </citation>
    <scope>NUCLEOTIDE SEQUENCE</scope>
    <source>
        <strain evidence="15">UCMA15129</strain>
    </source>
</reference>
<dbReference type="Gene3D" id="3.40.50.300">
    <property type="entry name" value="P-loop containing nucleotide triphosphate hydrolases"/>
    <property type="match status" value="1"/>
</dbReference>
<dbReference type="GO" id="GO:0005524">
    <property type="term" value="F:ATP binding"/>
    <property type="evidence" value="ECO:0007669"/>
    <property type="project" value="UniProtKB-UniRule"/>
</dbReference>
<evidence type="ECO:0000256" key="7">
    <source>
        <dbReference type="ARBA" id="ARBA00022763"/>
    </source>
</evidence>
<evidence type="ECO:0000256" key="12">
    <source>
        <dbReference type="HAMAP-Rule" id="MF_00365"/>
    </source>
</evidence>